<accession>A0A974CVS5</accession>
<evidence type="ECO:0008006" key="4">
    <source>
        <dbReference type="Google" id="ProtNLM"/>
    </source>
</evidence>
<sequence length="82" mass="9389">MQKMAAEFSVLFAFLKLFPSSCIMRHSSVSSKSRQCYIQKLLKLHVGAQEGWQFKECSGDMRVIKMCMLGIPMPIKYCHGIK</sequence>
<protein>
    <recommendedName>
        <fullName evidence="4">Secreted protein</fullName>
    </recommendedName>
</protein>
<evidence type="ECO:0000313" key="3">
    <source>
        <dbReference type="Proteomes" id="UP000694892"/>
    </source>
</evidence>
<name>A0A974CVS5_XENLA</name>
<dbReference type="Proteomes" id="UP000694892">
    <property type="component" value="Chromosome 5L"/>
</dbReference>
<reference evidence="3" key="1">
    <citation type="journal article" date="2016" name="Nature">
        <title>Genome evolution in the allotetraploid frog Xenopus laevis.</title>
        <authorList>
            <person name="Session A.M."/>
            <person name="Uno Y."/>
            <person name="Kwon T."/>
            <person name="Chapman J.A."/>
            <person name="Toyoda A."/>
            <person name="Takahashi S."/>
            <person name="Fukui A."/>
            <person name="Hikosaka A."/>
            <person name="Suzuki A."/>
            <person name="Kondo M."/>
            <person name="van Heeringen S.J."/>
            <person name="Quigley I."/>
            <person name="Heinz S."/>
            <person name="Ogino H."/>
            <person name="Ochi H."/>
            <person name="Hellsten U."/>
            <person name="Lyons J.B."/>
            <person name="Simakov O."/>
            <person name="Putnam N."/>
            <person name="Stites J."/>
            <person name="Kuroki Y."/>
            <person name="Tanaka T."/>
            <person name="Michiue T."/>
            <person name="Watanabe M."/>
            <person name="Bogdanovic O."/>
            <person name="Lister R."/>
            <person name="Georgiou G."/>
            <person name="Paranjpe S.S."/>
            <person name="van Kruijsbergen I."/>
            <person name="Shu S."/>
            <person name="Carlson J."/>
            <person name="Kinoshita T."/>
            <person name="Ohta Y."/>
            <person name="Mawaribuchi S."/>
            <person name="Jenkins J."/>
            <person name="Grimwood J."/>
            <person name="Schmutz J."/>
            <person name="Mitros T."/>
            <person name="Mozaffari S.V."/>
            <person name="Suzuki Y."/>
            <person name="Haramoto Y."/>
            <person name="Yamamoto T.S."/>
            <person name="Takagi C."/>
            <person name="Heald R."/>
            <person name="Miller K."/>
            <person name="Haudenschild C."/>
            <person name="Kitzman J."/>
            <person name="Nakayama T."/>
            <person name="Izutsu Y."/>
            <person name="Robert J."/>
            <person name="Fortriede J."/>
            <person name="Burns K."/>
            <person name="Lotay V."/>
            <person name="Karimi K."/>
            <person name="Yasuoka Y."/>
            <person name="Dichmann D.S."/>
            <person name="Flajnik M.F."/>
            <person name="Houston D.W."/>
            <person name="Shendure J."/>
            <person name="DuPasquier L."/>
            <person name="Vize P.D."/>
            <person name="Zorn A.M."/>
            <person name="Ito M."/>
            <person name="Marcotte E.M."/>
            <person name="Wallingford J.B."/>
            <person name="Ito Y."/>
            <person name="Asashima M."/>
            <person name="Ueno N."/>
            <person name="Matsuda Y."/>
            <person name="Veenstra G.J."/>
            <person name="Fujiyama A."/>
            <person name="Harland R.M."/>
            <person name="Taira M."/>
            <person name="Rokhsar D.S."/>
        </authorList>
    </citation>
    <scope>NUCLEOTIDE SEQUENCE [LARGE SCALE GENOMIC DNA]</scope>
    <source>
        <strain evidence="3">J</strain>
    </source>
</reference>
<evidence type="ECO:0000256" key="1">
    <source>
        <dbReference type="SAM" id="SignalP"/>
    </source>
</evidence>
<feature type="signal peptide" evidence="1">
    <location>
        <begin position="1"/>
        <end position="22"/>
    </location>
</feature>
<evidence type="ECO:0000313" key="2">
    <source>
        <dbReference type="EMBL" id="OCT80353.1"/>
    </source>
</evidence>
<proteinExistence type="predicted"/>
<feature type="chain" id="PRO_5036800731" description="Secreted protein" evidence="1">
    <location>
        <begin position="23"/>
        <end position="82"/>
    </location>
</feature>
<keyword evidence="1" id="KW-0732">Signal</keyword>
<gene>
    <name evidence="2" type="ORF">XELAEV_18027161mg</name>
</gene>
<dbReference type="EMBL" id="CM004474">
    <property type="protein sequence ID" value="OCT80353.1"/>
    <property type="molecule type" value="Genomic_DNA"/>
</dbReference>
<organism evidence="2 3">
    <name type="scientific">Xenopus laevis</name>
    <name type="common">African clawed frog</name>
    <dbReference type="NCBI Taxonomy" id="8355"/>
    <lineage>
        <taxon>Eukaryota</taxon>
        <taxon>Metazoa</taxon>
        <taxon>Chordata</taxon>
        <taxon>Craniata</taxon>
        <taxon>Vertebrata</taxon>
        <taxon>Euteleostomi</taxon>
        <taxon>Amphibia</taxon>
        <taxon>Batrachia</taxon>
        <taxon>Anura</taxon>
        <taxon>Pipoidea</taxon>
        <taxon>Pipidae</taxon>
        <taxon>Xenopodinae</taxon>
        <taxon>Xenopus</taxon>
        <taxon>Xenopus</taxon>
    </lineage>
</organism>
<dbReference type="AlphaFoldDB" id="A0A974CVS5"/>